<dbReference type="PANTHER" id="PTHR13239:SF4">
    <property type="entry name" value="AT25231P"/>
    <property type="match status" value="1"/>
</dbReference>
<reference evidence="2 3" key="1">
    <citation type="journal article" date="2008" name="Nature">
        <title>The genome of the choanoflagellate Monosiga brevicollis and the origin of metazoans.</title>
        <authorList>
            <consortium name="JGI Sequencing"/>
            <person name="King N."/>
            <person name="Westbrook M.J."/>
            <person name="Young S.L."/>
            <person name="Kuo A."/>
            <person name="Abedin M."/>
            <person name="Chapman J."/>
            <person name="Fairclough S."/>
            <person name="Hellsten U."/>
            <person name="Isogai Y."/>
            <person name="Letunic I."/>
            <person name="Marr M."/>
            <person name="Pincus D."/>
            <person name="Putnam N."/>
            <person name="Rokas A."/>
            <person name="Wright K.J."/>
            <person name="Zuzow R."/>
            <person name="Dirks W."/>
            <person name="Good M."/>
            <person name="Goodstein D."/>
            <person name="Lemons D."/>
            <person name="Li W."/>
            <person name="Lyons J.B."/>
            <person name="Morris A."/>
            <person name="Nichols S."/>
            <person name="Richter D.J."/>
            <person name="Salamov A."/>
            <person name="Bork P."/>
            <person name="Lim W.A."/>
            <person name="Manning G."/>
            <person name="Miller W.T."/>
            <person name="McGinnis W."/>
            <person name="Shapiro H."/>
            <person name="Tjian R."/>
            <person name="Grigoriev I.V."/>
            <person name="Rokhsar D."/>
        </authorList>
    </citation>
    <scope>NUCLEOTIDE SEQUENCE [LARGE SCALE GENOMIC DNA]</scope>
    <source>
        <strain evidence="3">MX1 / ATCC 50154</strain>
    </source>
</reference>
<dbReference type="AlphaFoldDB" id="A9UZE7"/>
<dbReference type="InterPro" id="IPR040185">
    <property type="entry name" value="Far11/STRP"/>
</dbReference>
<dbReference type="STRING" id="81824.A9UZE7"/>
<dbReference type="Proteomes" id="UP000001357">
    <property type="component" value="Unassembled WGS sequence"/>
</dbReference>
<dbReference type="GeneID" id="5891034"/>
<accession>A9UZE7</accession>
<dbReference type="RefSeq" id="XP_001745796.1">
    <property type="nucleotide sequence ID" value="XM_001745744.1"/>
</dbReference>
<dbReference type="KEGG" id="mbr:MONBRDRAFT_37069"/>
<dbReference type="Pfam" id="PF11882">
    <property type="entry name" value="DUF3402"/>
    <property type="match status" value="1"/>
</dbReference>
<gene>
    <name evidence="2" type="ORF">MONBRDRAFT_37069</name>
</gene>
<organism evidence="2 3">
    <name type="scientific">Monosiga brevicollis</name>
    <name type="common">Choanoflagellate</name>
    <dbReference type="NCBI Taxonomy" id="81824"/>
    <lineage>
        <taxon>Eukaryota</taxon>
        <taxon>Choanoflagellata</taxon>
        <taxon>Craspedida</taxon>
        <taxon>Salpingoecidae</taxon>
        <taxon>Monosiga</taxon>
    </lineage>
</organism>
<dbReference type="SMART" id="SM01293">
    <property type="entry name" value="DUF3402"/>
    <property type="match status" value="1"/>
</dbReference>
<evidence type="ECO:0000313" key="3">
    <source>
        <dbReference type="Proteomes" id="UP000001357"/>
    </source>
</evidence>
<evidence type="ECO:0000313" key="2">
    <source>
        <dbReference type="EMBL" id="EDQ89220.1"/>
    </source>
</evidence>
<evidence type="ECO:0000259" key="1">
    <source>
        <dbReference type="SMART" id="SM01293"/>
    </source>
</evidence>
<proteinExistence type="predicted"/>
<keyword evidence="3" id="KW-1185">Reference proteome</keyword>
<dbReference type="InterPro" id="IPR021819">
    <property type="entry name" value="Far11/STRP_C"/>
</dbReference>
<feature type="domain" description="Far11/STRP C-terminal" evidence="1">
    <location>
        <begin position="104"/>
        <end position="431"/>
    </location>
</feature>
<dbReference type="InParanoid" id="A9UZE7"/>
<name>A9UZE7_MONBE</name>
<sequence>MEEDGGGLMGAPHELRPFPDLLEHYSGNTEWSGLHFKLNNFLLRRAGRDLEISLVREPFVLLNTLLTAQYLENATYDDLQQYVEGVDGRFVTVFNPKTGQYDYPRPIHEGLDILRKHLYEPLAHRQRLELERALLSGPIRTSADVVPADASPFTHSRCGPAETLYVELHDNLSQHVVNHVMQFEGLAMCLYERRCIPVLLKLLSGDTMSFITAPTEIQEKTLAVAAWTHLWGKADSMAVPLHPLPHLRCYKAPIAGDDEALLGSSESDGELLRYRISNRNLGALICVPRLVQKIIKNNDMRKLVVMAERCTVPLKRSVKIRHQKFQQYIMKVIKNLAPFLGRAWRKSNMQLLTKIDQCVRQTIGDDWFYVQRDGEIANFESEETKLTYAIMNFNIRYYQANVAPDLERIQACMTVEELLELDLDDDWNPSAGYQLVCRF</sequence>
<dbReference type="PANTHER" id="PTHR13239">
    <property type="entry name" value="PROTEIN REQUIRED FOR HYPHAL ANASTOMOSIS HAM-2"/>
    <property type="match status" value="1"/>
</dbReference>
<protein>
    <recommendedName>
        <fullName evidence="1">Far11/STRP C-terminal domain-containing protein</fullName>
    </recommendedName>
</protein>
<dbReference type="eggNOG" id="KOG3680">
    <property type="taxonomic scope" value="Eukaryota"/>
</dbReference>
<dbReference type="EMBL" id="CH991551">
    <property type="protein sequence ID" value="EDQ89220.1"/>
    <property type="molecule type" value="Genomic_DNA"/>
</dbReference>